<comment type="caution">
    <text evidence="2">The sequence shown here is derived from an EMBL/GenBank/DDBJ whole genome shotgun (WGS) entry which is preliminary data.</text>
</comment>
<feature type="domain" description="SpoVT-AbrB" evidence="1">
    <location>
        <begin position="11"/>
        <end position="54"/>
    </location>
</feature>
<dbReference type="NCBIfam" id="TIGR01439">
    <property type="entry name" value="lp_hng_hel_AbrB"/>
    <property type="match status" value="1"/>
</dbReference>
<dbReference type="GO" id="GO:0003677">
    <property type="term" value="F:DNA binding"/>
    <property type="evidence" value="ECO:0007669"/>
    <property type="project" value="UniProtKB-KW"/>
</dbReference>
<reference evidence="2 3" key="1">
    <citation type="submission" date="2023-10" db="EMBL/GenBank/DDBJ databases">
        <title>Whole Genome based description of the genera Actinobaculum and Actinotignum reveals a complex phylogenetic relationship within the species included in the genus Actinotignum.</title>
        <authorList>
            <person name="Jensen C.S."/>
            <person name="Dargis R."/>
            <person name="Kemp M."/>
            <person name="Christensen J.J."/>
        </authorList>
    </citation>
    <scope>NUCLEOTIDE SEQUENCE [LARGE SCALE GENOMIC DNA]</scope>
    <source>
        <strain evidence="2 3">SLA_B089</strain>
    </source>
</reference>
<evidence type="ECO:0000313" key="3">
    <source>
        <dbReference type="Proteomes" id="UP001284901"/>
    </source>
</evidence>
<dbReference type="SMART" id="SM00966">
    <property type="entry name" value="SpoVT_AbrB"/>
    <property type="match status" value="1"/>
</dbReference>
<protein>
    <submittedName>
        <fullName evidence="2">AbrB/MazE/SpoVT family DNA-binding domain-containing protein</fullName>
    </submittedName>
</protein>
<evidence type="ECO:0000313" key="2">
    <source>
        <dbReference type="EMBL" id="MDY5145829.1"/>
    </source>
</evidence>
<gene>
    <name evidence="2" type="ORF">R6P33_02165</name>
</gene>
<accession>A0ABU5GAJ3</accession>
<keyword evidence="3" id="KW-1185">Reference proteome</keyword>
<dbReference type="Gene3D" id="2.10.260.10">
    <property type="match status" value="1"/>
</dbReference>
<sequence length="88" mass="9460">MTVTNEFAESAKVKAKGRVTIPKSVRKRLGINKGDRIAFVVDGSDVRVINSARYALSVLQTGLAGEAKRLSLDSEEAVNDLVASIRNS</sequence>
<name>A0ABU5GAJ3_9ACTO</name>
<organism evidence="2 3">
    <name type="scientific">Actinotignum timonense</name>
    <dbReference type="NCBI Taxonomy" id="1870995"/>
    <lineage>
        <taxon>Bacteria</taxon>
        <taxon>Bacillati</taxon>
        <taxon>Actinomycetota</taxon>
        <taxon>Actinomycetes</taxon>
        <taxon>Actinomycetales</taxon>
        <taxon>Actinomycetaceae</taxon>
        <taxon>Actinotignum</taxon>
    </lineage>
</organism>
<dbReference type="Proteomes" id="UP001284901">
    <property type="component" value="Unassembled WGS sequence"/>
</dbReference>
<dbReference type="EMBL" id="JAWNFY010000004">
    <property type="protein sequence ID" value="MDY5145829.1"/>
    <property type="molecule type" value="Genomic_DNA"/>
</dbReference>
<proteinExistence type="predicted"/>
<keyword evidence="2" id="KW-0238">DNA-binding</keyword>
<dbReference type="RefSeq" id="WP_087070000.1">
    <property type="nucleotide sequence ID" value="NZ_CAUPFC010000018.1"/>
</dbReference>
<dbReference type="InterPro" id="IPR037914">
    <property type="entry name" value="SpoVT-AbrB_sf"/>
</dbReference>
<evidence type="ECO:0000259" key="1">
    <source>
        <dbReference type="SMART" id="SM00966"/>
    </source>
</evidence>
<dbReference type="Pfam" id="PF04014">
    <property type="entry name" value="MazE_antitoxin"/>
    <property type="match status" value="1"/>
</dbReference>
<dbReference type="InterPro" id="IPR007159">
    <property type="entry name" value="SpoVT-AbrB_dom"/>
</dbReference>
<dbReference type="SUPFAM" id="SSF89447">
    <property type="entry name" value="AbrB/MazE/MraZ-like"/>
    <property type="match status" value="1"/>
</dbReference>